<evidence type="ECO:0000256" key="1">
    <source>
        <dbReference type="ARBA" id="ARBA00022669"/>
    </source>
</evidence>
<dbReference type="PANTHER" id="PTHR34997:SF1">
    <property type="entry name" value="PEPTIDOGLYCAN-BINDING LYSIN DOMAIN"/>
    <property type="match status" value="1"/>
</dbReference>
<dbReference type="SUPFAM" id="SSF54106">
    <property type="entry name" value="LysM domain"/>
    <property type="match status" value="2"/>
</dbReference>
<feature type="region of interest" description="Disordered" evidence="4">
    <location>
        <begin position="335"/>
        <end position="355"/>
    </location>
</feature>
<keyword evidence="1" id="KW-0147">Chitin-binding</keyword>
<dbReference type="AlphaFoldDB" id="A0A084AU55"/>
<dbReference type="PANTHER" id="PTHR34997">
    <property type="entry name" value="AM15"/>
    <property type="match status" value="1"/>
</dbReference>
<sequence length="589" mass="65101">MSLMKLFLLLTAQLALGAVTIYNITEPVDGLSSTCIGVLNQAVNCHESLRSAGKDGRFESDQTLSSLCTSTCSTALSTFVRRIGQTCSNARIVDGEYSYHIAYGAQLFIERYNRVCLKNTSGQFCNAVIRDDFNIDTVSQVITEEPGNAAVILAKITSTPNSDRDLRRLLLVRHEDTTRNATFLQQGTFFIILKNNIVMREDDLDAFDTKHSKGLLHLNPAIPTCDGFKYTVEPGDTCLSVAESNGVSTSKFLARNNVNCGQFPTSGSLCIPDNIKCNTHKVAESDTCSSISKTYKATWSQLISWNPEIGTYCDRLSRLASMGYSICVSNPGGDWENPFPDNEPGPTTTTTTTETHFTIPSTAFTSGHAPTRDMSYPNIAWVPAYANDTLQNCDVDMSPPVVYNYSVEYSCEMAARVYRVSLDDFMTWNPSLRNQSADGCQLDPSQRYCAQKVRLEPEGGSTPYCVQHEFVAPGTFKSNCSEFLDLYRVDEDSFGEWNSDTTCETFDTGYNYCVAVRNFRPAGQISTCNYWAMANDTSVTDPCSLYISKFGITRGRLLAWNPLLGSDCSGMKKYYDYCIGTPSWGPSQG</sequence>
<evidence type="ECO:0000259" key="6">
    <source>
        <dbReference type="PROSITE" id="PS51782"/>
    </source>
</evidence>
<dbReference type="GO" id="GO:0008061">
    <property type="term" value="F:chitin binding"/>
    <property type="evidence" value="ECO:0007669"/>
    <property type="project" value="UniProtKB-KW"/>
</dbReference>
<name>A0A084AU55_STACB</name>
<dbReference type="InterPro" id="IPR052210">
    <property type="entry name" value="LysM1-like"/>
</dbReference>
<feature type="domain" description="LysM" evidence="6">
    <location>
        <begin position="228"/>
        <end position="277"/>
    </location>
</feature>
<dbReference type="Proteomes" id="UP000028045">
    <property type="component" value="Unassembled WGS sequence"/>
</dbReference>
<dbReference type="Pfam" id="PF01476">
    <property type="entry name" value="LysM"/>
    <property type="match status" value="2"/>
</dbReference>
<organism evidence="7 8">
    <name type="scientific">Stachybotrys chartarum (strain CBS 109288 / IBT 7711)</name>
    <name type="common">Toxic black mold</name>
    <name type="synonym">Stilbospora chartarum</name>
    <dbReference type="NCBI Taxonomy" id="1280523"/>
    <lineage>
        <taxon>Eukaryota</taxon>
        <taxon>Fungi</taxon>
        <taxon>Dikarya</taxon>
        <taxon>Ascomycota</taxon>
        <taxon>Pezizomycotina</taxon>
        <taxon>Sordariomycetes</taxon>
        <taxon>Hypocreomycetidae</taxon>
        <taxon>Hypocreales</taxon>
        <taxon>Stachybotryaceae</taxon>
        <taxon>Stachybotrys</taxon>
    </lineage>
</organism>
<dbReference type="HOGENOM" id="CLU_010591_5_2_1"/>
<reference evidence="7 8" key="1">
    <citation type="journal article" date="2014" name="BMC Genomics">
        <title>Comparative genome sequencing reveals chemotype-specific gene clusters in the toxigenic black mold Stachybotrys.</title>
        <authorList>
            <person name="Semeiks J."/>
            <person name="Borek D."/>
            <person name="Otwinowski Z."/>
            <person name="Grishin N.V."/>
        </authorList>
    </citation>
    <scope>NUCLEOTIDE SEQUENCE [LARGE SCALE GENOMIC DNA]</scope>
    <source>
        <strain evidence="8">CBS 109288 / IBT 7711</strain>
    </source>
</reference>
<evidence type="ECO:0000256" key="5">
    <source>
        <dbReference type="SAM" id="SignalP"/>
    </source>
</evidence>
<feature type="domain" description="LysM" evidence="6">
    <location>
        <begin position="278"/>
        <end position="328"/>
    </location>
</feature>
<gene>
    <name evidence="7" type="ORF">S7711_09940</name>
</gene>
<evidence type="ECO:0000256" key="4">
    <source>
        <dbReference type="SAM" id="MobiDB-lite"/>
    </source>
</evidence>
<feature type="signal peptide" evidence="5">
    <location>
        <begin position="1"/>
        <end position="17"/>
    </location>
</feature>
<dbReference type="CDD" id="cd00118">
    <property type="entry name" value="LysM"/>
    <property type="match status" value="2"/>
</dbReference>
<dbReference type="Gene3D" id="3.10.350.10">
    <property type="entry name" value="LysM domain"/>
    <property type="match status" value="2"/>
</dbReference>
<comment type="similarity">
    <text evidence="3">Belongs to the secreted LysM effector family.</text>
</comment>
<evidence type="ECO:0000256" key="3">
    <source>
        <dbReference type="ARBA" id="ARBA00044955"/>
    </source>
</evidence>
<accession>A0A084AU55</accession>
<proteinExistence type="inferred from homology"/>
<evidence type="ECO:0000313" key="7">
    <source>
        <dbReference type="EMBL" id="KEY68834.1"/>
    </source>
</evidence>
<keyword evidence="5" id="KW-0732">Signal</keyword>
<dbReference type="InterPro" id="IPR036779">
    <property type="entry name" value="LysM_dom_sf"/>
</dbReference>
<keyword evidence="2" id="KW-0843">Virulence</keyword>
<dbReference type="PROSITE" id="PS51782">
    <property type="entry name" value="LYSM"/>
    <property type="match status" value="2"/>
</dbReference>
<evidence type="ECO:0000256" key="2">
    <source>
        <dbReference type="ARBA" id="ARBA00023026"/>
    </source>
</evidence>
<dbReference type="InterPro" id="IPR018392">
    <property type="entry name" value="LysM"/>
</dbReference>
<dbReference type="SMART" id="SM00257">
    <property type="entry name" value="LysM"/>
    <property type="match status" value="2"/>
</dbReference>
<keyword evidence="8" id="KW-1185">Reference proteome</keyword>
<feature type="chain" id="PRO_5001771040" description="LysM domain-containing protein" evidence="5">
    <location>
        <begin position="18"/>
        <end position="589"/>
    </location>
</feature>
<evidence type="ECO:0000313" key="8">
    <source>
        <dbReference type="Proteomes" id="UP000028045"/>
    </source>
</evidence>
<dbReference type="EMBL" id="KL648557">
    <property type="protein sequence ID" value="KEY68834.1"/>
    <property type="molecule type" value="Genomic_DNA"/>
</dbReference>
<protein>
    <recommendedName>
        <fullName evidence="6">LysM domain-containing protein</fullName>
    </recommendedName>
</protein>